<dbReference type="Proteomes" id="UP000499080">
    <property type="component" value="Unassembled WGS sequence"/>
</dbReference>
<evidence type="ECO:0000313" key="1">
    <source>
        <dbReference type="EMBL" id="GBN50483.1"/>
    </source>
</evidence>
<accession>A0A4Y2PHS8</accession>
<dbReference type="EMBL" id="BGPR01011275">
    <property type="protein sequence ID" value="GBN50483.1"/>
    <property type="molecule type" value="Genomic_DNA"/>
</dbReference>
<proteinExistence type="predicted"/>
<dbReference type="AlphaFoldDB" id="A0A4Y2PHS8"/>
<evidence type="ECO:0000313" key="2">
    <source>
        <dbReference type="Proteomes" id="UP000499080"/>
    </source>
</evidence>
<gene>
    <name evidence="1" type="ORF">AVEN_4349_1</name>
</gene>
<comment type="caution">
    <text evidence="1">The sequence shown here is derived from an EMBL/GenBank/DDBJ whole genome shotgun (WGS) entry which is preliminary data.</text>
</comment>
<dbReference type="OrthoDB" id="6765836at2759"/>
<organism evidence="1 2">
    <name type="scientific">Araneus ventricosus</name>
    <name type="common">Orbweaver spider</name>
    <name type="synonym">Epeira ventricosa</name>
    <dbReference type="NCBI Taxonomy" id="182803"/>
    <lineage>
        <taxon>Eukaryota</taxon>
        <taxon>Metazoa</taxon>
        <taxon>Ecdysozoa</taxon>
        <taxon>Arthropoda</taxon>
        <taxon>Chelicerata</taxon>
        <taxon>Arachnida</taxon>
        <taxon>Araneae</taxon>
        <taxon>Araneomorphae</taxon>
        <taxon>Entelegynae</taxon>
        <taxon>Araneoidea</taxon>
        <taxon>Araneidae</taxon>
        <taxon>Araneus</taxon>
    </lineage>
</organism>
<sequence length="130" mass="14013">MSHSLFGATCTHIINPYVFMVFLSKTDGTYHCNFTALGQDAICGNIPPGAKGEWLQELRENNISFADKNYGPIEILIGADIAGKLMTGGFKLLASGPTAVKTKLGLTVFGKNGMREISDNSTLLVHIHVE</sequence>
<reference evidence="1 2" key="1">
    <citation type="journal article" date="2019" name="Sci. Rep.">
        <title>Orb-weaving spider Araneus ventricosus genome elucidates the spidroin gene catalogue.</title>
        <authorList>
            <person name="Kono N."/>
            <person name="Nakamura H."/>
            <person name="Ohtoshi R."/>
            <person name="Moran D.A.P."/>
            <person name="Shinohara A."/>
            <person name="Yoshida Y."/>
            <person name="Fujiwara M."/>
            <person name="Mori M."/>
            <person name="Tomita M."/>
            <person name="Arakawa K."/>
        </authorList>
    </citation>
    <scope>NUCLEOTIDE SEQUENCE [LARGE SCALE GENOMIC DNA]</scope>
</reference>
<keyword evidence="2" id="KW-1185">Reference proteome</keyword>
<name>A0A4Y2PHS8_ARAVE</name>
<protein>
    <submittedName>
        <fullName evidence="1">Uncharacterized protein</fullName>
    </submittedName>
</protein>